<dbReference type="NCBIfam" id="TIGR00728">
    <property type="entry name" value="OPT_sfam"/>
    <property type="match status" value="2"/>
</dbReference>
<keyword evidence="4 10" id="KW-0812">Transmembrane</keyword>
<feature type="transmembrane region" description="Helical" evidence="10">
    <location>
        <begin position="1052"/>
        <end position="1076"/>
    </location>
</feature>
<sequence>MDPSSHHADSPPSPHPEPPPESSSLPLPPSLSSSGPHSPPVPVPVPAVPGSGGSNRSENESADGDEDRDLETAPVIASAVENRLRARPRSRSRSSVDSTLAHSLLHHDDAVPLQPLQPLRSLQSLPNPSVPPLVPDSDASPAQPGPSPPPVAWAPAAVLDINLTSAAVDAADPDDPDDPDDPGTMASHRSPFLANTAGGQRPDGPYGSLSNAPSRDTSLDSDDGDGDGDDDDDEHAAAAVGRHHAFVTSGTLRSNASTSHRSMLSKSSSRISEDLDASMLVSGIEGRFGVTETPMAESVTGAVSDAYVTDTDDDVPLVGGVDSDDESEASIADEENSPHEAVRASVPPTDDTTLSINTPRMWCLSVLFSILGSSTNLFFSLRYPSVAITPVIALLLVHPLGHMWDFLLKRSHDPKDEFVEGHRSGSAGESPRSWRLWLAQGRWNEKEHTCVYVSSNVAFGFAFATDVIVEQTQFYNQPAPIMYQILLTISTQVLGYGFAGLARRFLVRPSGMIWPGTLMSAAMFGTLHRQDNKPANGWTVSRWNFFYIVCSGAFLFYFLPGLLMPCLSYFNVVTWFAPDNVVVANLFGVSSGLGLFPLTFDWAQITYIGSPLLVPFWAAVNVVGGLTLVMWIIAPIMYYANVLYTSYMPIISTAVFDNTGNLYNVSRILTDDFVFDRQAYRDYSRVFLPITYMLSYGMQFAGLAALLTHTACWHGKDIWTTWKEALDEARDEEKTAYQPVSAGSEQVFGGPSRSGRSGASDDDGDCRSRSPSHADGLLTREDIHSRLMKRYRDVPMSWYLGTFVSMATIGMFLVEYYPVHLPWYGLLLSLGIGAIFFIPNGIIMAVTNQHSSIYLICQLICGAVFPGRPIANMVFVTYGYISSAQGIKFASDLKLGHYMKIPPRTMFTVQVVATLVSSLTQIAVLNWMFVNVSGLCTPEAVNGFTCPIARVHFNGSILWGVVGVNEFFGPDAIYRALVWCFALGAVLPVPLWLYARRRKHSIVRKINLPVVFGAMGWIPPATGLNFSVWALVCYVFNFHIKRRASAWWAKYTMTLSAALDSGLAIGILVVFFGFIYPGWMDGFSWWGTEIHKQGCDWQACPYATLPPGEHFGPDSW</sequence>
<dbReference type="InterPro" id="IPR004648">
    <property type="entry name" value="Oligpept_transpt"/>
</dbReference>
<feature type="region of interest" description="Disordered" evidence="9">
    <location>
        <begin position="250"/>
        <end position="271"/>
    </location>
</feature>
<dbReference type="GO" id="GO:0015031">
    <property type="term" value="P:protein transport"/>
    <property type="evidence" value="ECO:0007669"/>
    <property type="project" value="UniProtKB-KW"/>
</dbReference>
<name>A0A9P4Z113_9HYPO</name>
<keyword evidence="7 10" id="KW-1133">Transmembrane helix</keyword>
<feature type="transmembrane region" description="Helical" evidence="10">
    <location>
        <begin position="386"/>
        <end position="404"/>
    </location>
</feature>
<feature type="transmembrane region" description="Helical" evidence="10">
    <location>
        <begin position="582"/>
        <end position="600"/>
    </location>
</feature>
<feature type="transmembrane region" description="Helical" evidence="10">
    <location>
        <begin position="545"/>
        <end position="570"/>
    </location>
</feature>
<dbReference type="Proteomes" id="UP000749293">
    <property type="component" value="Unassembled WGS sequence"/>
</dbReference>
<feature type="compositionally biased region" description="Low complexity" evidence="9">
    <location>
        <begin position="257"/>
        <end position="270"/>
    </location>
</feature>
<evidence type="ECO:0000313" key="12">
    <source>
        <dbReference type="Proteomes" id="UP000749293"/>
    </source>
</evidence>
<evidence type="ECO:0000256" key="7">
    <source>
        <dbReference type="ARBA" id="ARBA00022989"/>
    </source>
</evidence>
<evidence type="ECO:0000256" key="1">
    <source>
        <dbReference type="ARBA" id="ARBA00004141"/>
    </source>
</evidence>
<evidence type="ECO:0000313" key="11">
    <source>
        <dbReference type="EMBL" id="KAF4126600.1"/>
    </source>
</evidence>
<feature type="transmembrane region" description="Helical" evidence="10">
    <location>
        <begin position="451"/>
        <end position="469"/>
    </location>
</feature>
<feature type="transmembrane region" description="Helical" evidence="10">
    <location>
        <begin position="823"/>
        <end position="846"/>
    </location>
</feature>
<dbReference type="OrthoDB" id="9986677at2759"/>
<evidence type="ECO:0000256" key="10">
    <source>
        <dbReference type="SAM" id="Phobius"/>
    </source>
</evidence>
<feature type="compositionally biased region" description="Pro residues" evidence="9">
    <location>
        <begin position="143"/>
        <end position="152"/>
    </location>
</feature>
<dbReference type="Pfam" id="PF03169">
    <property type="entry name" value="OPT"/>
    <property type="match status" value="1"/>
</dbReference>
<dbReference type="RefSeq" id="XP_035325252.1">
    <property type="nucleotide sequence ID" value="XM_035462322.1"/>
</dbReference>
<feature type="compositionally biased region" description="Acidic residues" evidence="9">
    <location>
        <begin position="60"/>
        <end position="69"/>
    </location>
</feature>
<feature type="transmembrane region" description="Helical" evidence="10">
    <location>
        <begin position="1024"/>
        <end position="1040"/>
    </location>
</feature>
<keyword evidence="3" id="KW-0813">Transport</keyword>
<feature type="region of interest" description="Disordered" evidence="9">
    <location>
        <begin position="321"/>
        <end position="350"/>
    </location>
</feature>
<accession>A0A9P4Z113</accession>
<feature type="region of interest" description="Disordered" evidence="9">
    <location>
        <begin position="734"/>
        <end position="775"/>
    </location>
</feature>
<reference evidence="11" key="1">
    <citation type="submission" date="2020-03" db="EMBL/GenBank/DDBJ databases">
        <title>Site-based positive gene gene selection in Geosmithia morbida across the United States reveals a broad range of putative effectors and factors for local host and environmental adapation.</title>
        <authorList>
            <person name="Onufrak A."/>
            <person name="Murdoch R.W."/>
            <person name="Gazis R."/>
            <person name="Huff M."/>
            <person name="Staton M."/>
            <person name="Klingeman W."/>
            <person name="Hadziabdic D."/>
        </authorList>
    </citation>
    <scope>NUCLEOTIDE SEQUENCE</scope>
    <source>
        <strain evidence="11">1262</strain>
    </source>
</reference>
<feature type="compositionally biased region" description="Low complexity" evidence="9">
    <location>
        <begin position="749"/>
        <end position="758"/>
    </location>
</feature>
<feature type="compositionally biased region" description="Acidic residues" evidence="9">
    <location>
        <begin position="171"/>
        <end position="181"/>
    </location>
</feature>
<feature type="region of interest" description="Disordered" evidence="9">
    <location>
        <begin position="1"/>
        <end position="234"/>
    </location>
</feature>
<dbReference type="GO" id="GO:0035673">
    <property type="term" value="F:oligopeptide transmembrane transporter activity"/>
    <property type="evidence" value="ECO:0007669"/>
    <property type="project" value="InterPro"/>
</dbReference>
<evidence type="ECO:0000256" key="2">
    <source>
        <dbReference type="ARBA" id="ARBA00008807"/>
    </source>
</evidence>
<evidence type="ECO:0000256" key="3">
    <source>
        <dbReference type="ARBA" id="ARBA00022448"/>
    </source>
</evidence>
<protein>
    <submittedName>
        <fullName evidence="11">OPT oligopeptide transporter protein</fullName>
    </submittedName>
</protein>
<feature type="transmembrane region" description="Helical" evidence="10">
    <location>
        <begin position="972"/>
        <end position="995"/>
    </location>
</feature>
<dbReference type="GeneID" id="55966566"/>
<dbReference type="AlphaFoldDB" id="A0A9P4Z113"/>
<dbReference type="EMBL" id="JAANYQ010000001">
    <property type="protein sequence ID" value="KAF4126600.1"/>
    <property type="molecule type" value="Genomic_DNA"/>
</dbReference>
<feature type="compositionally biased region" description="Pro residues" evidence="9">
    <location>
        <begin position="37"/>
        <end position="47"/>
    </location>
</feature>
<comment type="caution">
    <text evidence="11">The sequence shown here is derived from an EMBL/GenBank/DDBJ whole genome shotgun (WGS) entry which is preliminary data.</text>
</comment>
<evidence type="ECO:0000256" key="9">
    <source>
        <dbReference type="SAM" id="MobiDB-lite"/>
    </source>
</evidence>
<gene>
    <name evidence="11" type="ORF">GMORB2_0336</name>
</gene>
<dbReference type="GO" id="GO:0016020">
    <property type="term" value="C:membrane"/>
    <property type="evidence" value="ECO:0007669"/>
    <property type="project" value="UniProtKB-SubCell"/>
</dbReference>
<feature type="transmembrane region" description="Helical" evidence="10">
    <location>
        <begin position="907"/>
        <end position="929"/>
    </location>
</feature>
<feature type="transmembrane region" description="Helical" evidence="10">
    <location>
        <begin position="612"/>
        <end position="640"/>
    </location>
</feature>
<keyword evidence="5" id="KW-0571">Peptide transport</keyword>
<feature type="compositionally biased region" description="Acidic residues" evidence="9">
    <location>
        <begin position="322"/>
        <end position="335"/>
    </location>
</feature>
<feature type="compositionally biased region" description="Acidic residues" evidence="9">
    <location>
        <begin position="219"/>
        <end position="234"/>
    </location>
</feature>
<feature type="transmembrane region" description="Helical" evidence="10">
    <location>
        <begin position="481"/>
        <end position="499"/>
    </location>
</feature>
<proteinExistence type="inferred from homology"/>
<evidence type="ECO:0000256" key="8">
    <source>
        <dbReference type="ARBA" id="ARBA00023136"/>
    </source>
</evidence>
<keyword evidence="8 10" id="KW-0472">Membrane</keyword>
<evidence type="ECO:0000256" key="5">
    <source>
        <dbReference type="ARBA" id="ARBA00022856"/>
    </source>
</evidence>
<dbReference type="InterPro" id="IPR004813">
    <property type="entry name" value="OPT"/>
</dbReference>
<organism evidence="11 12">
    <name type="scientific">Geosmithia morbida</name>
    <dbReference type="NCBI Taxonomy" id="1094350"/>
    <lineage>
        <taxon>Eukaryota</taxon>
        <taxon>Fungi</taxon>
        <taxon>Dikarya</taxon>
        <taxon>Ascomycota</taxon>
        <taxon>Pezizomycotina</taxon>
        <taxon>Sordariomycetes</taxon>
        <taxon>Hypocreomycetidae</taxon>
        <taxon>Hypocreales</taxon>
        <taxon>Bionectriaceae</taxon>
        <taxon>Geosmithia</taxon>
    </lineage>
</organism>
<comment type="similarity">
    <text evidence="2">Belongs to the oligopeptide OPT transporter family.</text>
</comment>
<evidence type="ECO:0000256" key="4">
    <source>
        <dbReference type="ARBA" id="ARBA00022692"/>
    </source>
</evidence>
<feature type="compositionally biased region" description="Low complexity" evidence="9">
    <location>
        <begin position="112"/>
        <end position="127"/>
    </location>
</feature>
<comment type="subcellular location">
    <subcellularLocation>
        <location evidence="1">Membrane</location>
        <topology evidence="1">Multi-pass membrane protein</topology>
    </subcellularLocation>
</comment>
<dbReference type="PANTHER" id="PTHR22601">
    <property type="entry name" value="ISP4 LIKE PROTEIN"/>
    <property type="match status" value="1"/>
</dbReference>
<dbReference type="NCBIfam" id="TIGR00727">
    <property type="entry name" value="ISP4_OPT"/>
    <property type="match status" value="1"/>
</dbReference>
<feature type="transmembrane region" description="Helical" evidence="10">
    <location>
        <begin position="796"/>
        <end position="817"/>
    </location>
</feature>
<feature type="compositionally biased region" description="Pro residues" evidence="9">
    <location>
        <begin position="11"/>
        <end position="29"/>
    </location>
</feature>
<keyword evidence="6" id="KW-0653">Protein transport</keyword>
<keyword evidence="12" id="KW-1185">Reference proteome</keyword>
<evidence type="ECO:0000256" key="6">
    <source>
        <dbReference type="ARBA" id="ARBA00022927"/>
    </source>
</evidence>
<feature type="transmembrane region" description="Helical" evidence="10">
    <location>
        <begin position="686"/>
        <end position="707"/>
    </location>
</feature>